<accession>A0A931N2S1</accession>
<evidence type="ECO:0000259" key="5">
    <source>
        <dbReference type="PROSITE" id="PS50977"/>
    </source>
</evidence>
<dbReference type="SUPFAM" id="SSF48498">
    <property type="entry name" value="Tetracyclin repressor-like, C-terminal domain"/>
    <property type="match status" value="1"/>
</dbReference>
<dbReference type="Pfam" id="PF00440">
    <property type="entry name" value="TetR_N"/>
    <property type="match status" value="1"/>
</dbReference>
<feature type="DNA-binding region" description="H-T-H motif" evidence="4">
    <location>
        <begin position="35"/>
        <end position="54"/>
    </location>
</feature>
<evidence type="ECO:0000256" key="3">
    <source>
        <dbReference type="ARBA" id="ARBA00023163"/>
    </source>
</evidence>
<name>A0A931N2S1_9NOCA</name>
<dbReference type="PANTHER" id="PTHR30055:SF148">
    <property type="entry name" value="TETR-FAMILY TRANSCRIPTIONAL REGULATOR"/>
    <property type="match status" value="1"/>
</dbReference>
<proteinExistence type="predicted"/>
<dbReference type="Pfam" id="PF16859">
    <property type="entry name" value="TetR_C_11"/>
    <property type="match status" value="1"/>
</dbReference>
<comment type="caution">
    <text evidence="6">The sequence shown here is derived from an EMBL/GenBank/DDBJ whole genome shotgun (WGS) entry which is preliminary data.</text>
</comment>
<protein>
    <submittedName>
        <fullName evidence="6">TetR/AcrR family transcriptional regulator</fullName>
    </submittedName>
</protein>
<dbReference type="InterPro" id="IPR036271">
    <property type="entry name" value="Tet_transcr_reg_TetR-rel_C_sf"/>
</dbReference>
<dbReference type="Gene3D" id="1.10.10.60">
    <property type="entry name" value="Homeodomain-like"/>
    <property type="match status" value="1"/>
</dbReference>
<dbReference type="Proteomes" id="UP000655751">
    <property type="component" value="Unassembled WGS sequence"/>
</dbReference>
<dbReference type="InterPro" id="IPR011075">
    <property type="entry name" value="TetR_C"/>
</dbReference>
<dbReference type="InterPro" id="IPR009057">
    <property type="entry name" value="Homeodomain-like_sf"/>
</dbReference>
<reference evidence="6" key="1">
    <citation type="submission" date="2020-11" db="EMBL/GenBank/DDBJ databases">
        <title>Nocardia NEAU-351.nov., a novel actinomycete isolated from the cow dung.</title>
        <authorList>
            <person name="Zhang X."/>
        </authorList>
    </citation>
    <scope>NUCLEOTIDE SEQUENCE</scope>
    <source>
        <strain evidence="6">NEAU-351</strain>
    </source>
</reference>
<evidence type="ECO:0000256" key="2">
    <source>
        <dbReference type="ARBA" id="ARBA00023125"/>
    </source>
</evidence>
<keyword evidence="3" id="KW-0804">Transcription</keyword>
<sequence>MTTNRGGRPRSDRAHRAILQATRDLLAESGYEALTIEAIAARAGVGRPTLYRWWSSKAAVVAEAVTEGLMDSEVLAPPDTGDFAADLATWWEGRLRLLRDPRAAAILRGWTAASAESNEEADRLYALITGPLRQALARRFAVAVELGQIRSDVSLDALSETLFGGLLYRVLTRVTHQPAGQVIDLLLRGIIR</sequence>
<keyword evidence="7" id="KW-1185">Reference proteome</keyword>
<dbReference type="RefSeq" id="WP_196152122.1">
    <property type="nucleotide sequence ID" value="NZ_JADMLG010000012.1"/>
</dbReference>
<gene>
    <name evidence="6" type="ORF">IT779_26405</name>
</gene>
<dbReference type="SUPFAM" id="SSF46689">
    <property type="entry name" value="Homeodomain-like"/>
    <property type="match status" value="1"/>
</dbReference>
<dbReference type="PANTHER" id="PTHR30055">
    <property type="entry name" value="HTH-TYPE TRANSCRIPTIONAL REGULATOR RUTR"/>
    <property type="match status" value="1"/>
</dbReference>
<dbReference type="GO" id="GO:0000976">
    <property type="term" value="F:transcription cis-regulatory region binding"/>
    <property type="evidence" value="ECO:0007669"/>
    <property type="project" value="TreeGrafter"/>
</dbReference>
<dbReference type="PRINTS" id="PR00455">
    <property type="entry name" value="HTHTETR"/>
</dbReference>
<keyword evidence="1" id="KW-0805">Transcription regulation</keyword>
<feature type="domain" description="HTH tetR-type" evidence="5">
    <location>
        <begin position="12"/>
        <end position="72"/>
    </location>
</feature>
<dbReference type="InterPro" id="IPR050109">
    <property type="entry name" value="HTH-type_TetR-like_transc_reg"/>
</dbReference>
<keyword evidence="2 4" id="KW-0238">DNA-binding</keyword>
<evidence type="ECO:0000313" key="7">
    <source>
        <dbReference type="Proteomes" id="UP000655751"/>
    </source>
</evidence>
<dbReference type="AlphaFoldDB" id="A0A931N2S1"/>
<dbReference type="PROSITE" id="PS50977">
    <property type="entry name" value="HTH_TETR_2"/>
    <property type="match status" value="1"/>
</dbReference>
<organism evidence="6 7">
    <name type="scientific">Nocardia bovistercoris</name>
    <dbReference type="NCBI Taxonomy" id="2785916"/>
    <lineage>
        <taxon>Bacteria</taxon>
        <taxon>Bacillati</taxon>
        <taxon>Actinomycetota</taxon>
        <taxon>Actinomycetes</taxon>
        <taxon>Mycobacteriales</taxon>
        <taxon>Nocardiaceae</taxon>
        <taxon>Nocardia</taxon>
    </lineage>
</organism>
<dbReference type="EMBL" id="JADMLG010000012">
    <property type="protein sequence ID" value="MBH0779810.1"/>
    <property type="molecule type" value="Genomic_DNA"/>
</dbReference>
<evidence type="ECO:0000313" key="6">
    <source>
        <dbReference type="EMBL" id="MBH0779810.1"/>
    </source>
</evidence>
<dbReference type="Gene3D" id="1.10.357.10">
    <property type="entry name" value="Tetracycline Repressor, domain 2"/>
    <property type="match status" value="1"/>
</dbReference>
<evidence type="ECO:0000256" key="4">
    <source>
        <dbReference type="PROSITE-ProRule" id="PRU00335"/>
    </source>
</evidence>
<dbReference type="InterPro" id="IPR001647">
    <property type="entry name" value="HTH_TetR"/>
</dbReference>
<evidence type="ECO:0000256" key="1">
    <source>
        <dbReference type="ARBA" id="ARBA00023015"/>
    </source>
</evidence>
<dbReference type="GO" id="GO:0003700">
    <property type="term" value="F:DNA-binding transcription factor activity"/>
    <property type="evidence" value="ECO:0007669"/>
    <property type="project" value="TreeGrafter"/>
</dbReference>